<dbReference type="Proteomes" id="UP000664169">
    <property type="component" value="Unassembled WGS sequence"/>
</dbReference>
<comment type="caution">
    <text evidence="2">The sequence shown here is derived from an EMBL/GenBank/DDBJ whole genome shotgun (WGS) entry which is preliminary data.</text>
</comment>
<sequence>MERLLSPVDEDGEMASGDEQVSPRPDLVSHDKNGNSDEVLRMRAPNALQTAADSRRQTDLPWRRIYHQNELLRIGSTVRNQGIRRIRSAREDLSHLNSNGPRALRRSASAYSGILREPSGLGYEDGRRRNSVQSDGNYAPTRQPINPVGDFDWQKARGFARFIREHASPRHHRVTAGGRIVPAIPNTPPPTFHDAFLEAFLQSGSAEQTLLTSEVPQNSITGNSAIPQNSVTSYGSPAISSYTYSSTTSHLSKLKIPPGFRVIQASTEGSVAIATRGTTTYRFELMANGQTNCKVVAQEAKLSAVQNSVTTPLGAMYSADAMQNDTSLMDQTVYGNDPVAINLANLTIGPEVSHYDTNGLQTWDHLEQELQQSFQPYTGRAVNSSYSSSRSRHPSRSIPSTPNGHTWTYQQQLFSLDQAIQSWTAMLMDAERVLCFPNVLGHAGVESTRMKRQIMLVKIDELGRKKQHIESYLSSLDPASFVQGDSEDSGQASSRALTEAEHEAYNDPSLQYGYCDGSISFHNQNLSPLAPAFVPVGQRDPITQLDGVTVECRFKGGSLDLDANSVQVHAKENKTGTAEAESDVKSAKLAGTDRCRSNEIKLLKTSTYRHPAMTKLFIPGPSLKAPSTVSQSQVSGKPAWRSTTI</sequence>
<proteinExistence type="predicted"/>
<protein>
    <submittedName>
        <fullName evidence="2">Uncharacterized protein</fullName>
    </submittedName>
</protein>
<organism evidence="2 3">
    <name type="scientific">Gomphillus americanus</name>
    <dbReference type="NCBI Taxonomy" id="1940652"/>
    <lineage>
        <taxon>Eukaryota</taxon>
        <taxon>Fungi</taxon>
        <taxon>Dikarya</taxon>
        <taxon>Ascomycota</taxon>
        <taxon>Pezizomycotina</taxon>
        <taxon>Lecanoromycetes</taxon>
        <taxon>OSLEUM clade</taxon>
        <taxon>Ostropomycetidae</taxon>
        <taxon>Ostropales</taxon>
        <taxon>Graphidaceae</taxon>
        <taxon>Gomphilloideae</taxon>
        <taxon>Gomphillus</taxon>
    </lineage>
</organism>
<feature type="region of interest" description="Disordered" evidence="1">
    <location>
        <begin position="117"/>
        <end position="150"/>
    </location>
</feature>
<dbReference type="OrthoDB" id="5401902at2759"/>
<evidence type="ECO:0000313" key="3">
    <source>
        <dbReference type="Proteomes" id="UP000664169"/>
    </source>
</evidence>
<accession>A0A8H3I503</accession>
<dbReference type="EMBL" id="CAJPDQ010000001">
    <property type="protein sequence ID" value="CAF9903545.1"/>
    <property type="molecule type" value="Genomic_DNA"/>
</dbReference>
<reference evidence="2" key="1">
    <citation type="submission" date="2021-03" db="EMBL/GenBank/DDBJ databases">
        <authorList>
            <person name="Tagirdzhanova G."/>
        </authorList>
    </citation>
    <scope>NUCLEOTIDE SEQUENCE</scope>
</reference>
<feature type="region of interest" description="Disordered" evidence="1">
    <location>
        <begin position="380"/>
        <end position="404"/>
    </location>
</feature>
<name>A0A8H3I503_9LECA</name>
<feature type="region of interest" description="Disordered" evidence="1">
    <location>
        <begin position="1"/>
        <end position="56"/>
    </location>
</feature>
<evidence type="ECO:0000313" key="2">
    <source>
        <dbReference type="EMBL" id="CAF9903545.1"/>
    </source>
</evidence>
<gene>
    <name evidence="2" type="ORF">GOMPHAMPRED_000362</name>
</gene>
<dbReference type="AlphaFoldDB" id="A0A8H3I503"/>
<evidence type="ECO:0000256" key="1">
    <source>
        <dbReference type="SAM" id="MobiDB-lite"/>
    </source>
</evidence>
<keyword evidence="3" id="KW-1185">Reference proteome</keyword>
<feature type="compositionally biased region" description="Basic and acidic residues" evidence="1">
    <location>
        <begin position="27"/>
        <end position="41"/>
    </location>
</feature>